<feature type="region of interest" description="Disordered" evidence="1">
    <location>
        <begin position="19"/>
        <end position="40"/>
    </location>
</feature>
<dbReference type="InterPro" id="IPR013783">
    <property type="entry name" value="Ig-like_fold"/>
</dbReference>
<evidence type="ECO:0008006" key="5">
    <source>
        <dbReference type="Google" id="ProtNLM"/>
    </source>
</evidence>
<reference evidence="4" key="1">
    <citation type="journal article" date="2014" name="Front. Microbiol.">
        <title>High frequency of phylogenetically diverse reductive dehalogenase-homologous genes in deep subseafloor sedimentary metagenomes.</title>
        <authorList>
            <person name="Kawai M."/>
            <person name="Futagami T."/>
            <person name="Toyoda A."/>
            <person name="Takaki Y."/>
            <person name="Nishi S."/>
            <person name="Hori S."/>
            <person name="Arai W."/>
            <person name="Tsubouchi T."/>
            <person name="Morono Y."/>
            <person name="Uchiyama I."/>
            <person name="Ito T."/>
            <person name="Fujiyama A."/>
            <person name="Inagaki F."/>
            <person name="Takami H."/>
        </authorList>
    </citation>
    <scope>NUCLEOTIDE SEQUENCE</scope>
    <source>
        <strain evidence="4">Expedition CK06-06</strain>
    </source>
</reference>
<protein>
    <recommendedName>
        <fullName evidence="5">BACON domain-containing protein</fullName>
    </recommendedName>
</protein>
<sequence>GDRDAFVTKLSIKCRLSLSSSNGGATDPESGSHDYNPDSEVSISGIPDTGYLFIGWTGNVPSGHENDNPLTLIMDSDKSITANFALTLTPSISLSTTTLGFGATTTGIKTSDQQFRISNSGDGSLKWSVSDDKDWLTYDTVTGVEAGVVSVSVDPSKVSEGVHNGIITVSSTNASNSPQTIAVTLTVKELSDCDLPFGSFDTPIDDTSGITGAIPVTGWVLDDIGIESVKIFRNPVSGEQTEDRIYIGDAMFVEGARADVEQAYPEYPLNYQA</sequence>
<dbReference type="EMBL" id="BARS01020628">
    <property type="protein sequence ID" value="GAG09504.1"/>
    <property type="molecule type" value="Genomic_DNA"/>
</dbReference>
<evidence type="ECO:0000259" key="3">
    <source>
        <dbReference type="Pfam" id="PF19190"/>
    </source>
</evidence>
<dbReference type="Gene3D" id="2.60.40.10">
    <property type="entry name" value="Immunoglobulins"/>
    <property type="match status" value="1"/>
</dbReference>
<feature type="domain" description="BACON" evidence="3">
    <location>
        <begin position="92"/>
        <end position="180"/>
    </location>
</feature>
<evidence type="ECO:0000259" key="2">
    <source>
        <dbReference type="Pfam" id="PF18998"/>
    </source>
</evidence>
<accession>X0UUI6</accession>
<gene>
    <name evidence="4" type="ORF">S01H1_33232</name>
</gene>
<dbReference type="InterPro" id="IPR024361">
    <property type="entry name" value="BACON"/>
</dbReference>
<feature type="non-terminal residue" evidence="4">
    <location>
        <position position="1"/>
    </location>
</feature>
<dbReference type="Pfam" id="PF19190">
    <property type="entry name" value="BACON_2"/>
    <property type="match status" value="1"/>
</dbReference>
<feature type="non-terminal residue" evidence="4">
    <location>
        <position position="273"/>
    </location>
</feature>
<proteinExistence type="predicted"/>
<evidence type="ECO:0000313" key="4">
    <source>
        <dbReference type="EMBL" id="GAG09504.1"/>
    </source>
</evidence>
<name>X0UUI6_9ZZZZ</name>
<organism evidence="4">
    <name type="scientific">marine sediment metagenome</name>
    <dbReference type="NCBI Taxonomy" id="412755"/>
    <lineage>
        <taxon>unclassified sequences</taxon>
        <taxon>metagenomes</taxon>
        <taxon>ecological metagenomes</taxon>
    </lineage>
</organism>
<feature type="domain" description="Bacterial repeat" evidence="2">
    <location>
        <begin position="22"/>
        <end position="85"/>
    </location>
</feature>
<dbReference type="InterPro" id="IPR044060">
    <property type="entry name" value="Bacterial_rp_domain"/>
</dbReference>
<dbReference type="Pfam" id="PF18998">
    <property type="entry name" value="Flg_new_2"/>
    <property type="match status" value="1"/>
</dbReference>
<evidence type="ECO:0000256" key="1">
    <source>
        <dbReference type="SAM" id="MobiDB-lite"/>
    </source>
</evidence>
<comment type="caution">
    <text evidence="4">The sequence shown here is derived from an EMBL/GenBank/DDBJ whole genome shotgun (WGS) entry which is preliminary data.</text>
</comment>
<dbReference type="AlphaFoldDB" id="X0UUI6"/>